<protein>
    <submittedName>
        <fullName evidence="1">SnoaL-like polyketide cyclase</fullName>
    </submittedName>
</protein>
<dbReference type="AlphaFoldDB" id="A0A0W0TU92"/>
<dbReference type="SUPFAM" id="SSF54427">
    <property type="entry name" value="NTF2-like"/>
    <property type="match status" value="1"/>
</dbReference>
<sequence>MFANCAVFATSAQEENNKIIVMQFYKKAINERDFDAAEAYLGPRYIQHNPLAKDGAEGLRTYIEYMKAAFPQSHSEIKRVLAEGDFVMLHVHSILEPGTLGNAVIDVFRLENNKIVEHWDVIQDITDHPENDNGMF</sequence>
<dbReference type="Gene3D" id="3.10.450.50">
    <property type="match status" value="1"/>
</dbReference>
<dbReference type="PANTHER" id="PTHR38436:SF1">
    <property type="entry name" value="ESTER CYCLASE"/>
    <property type="match status" value="1"/>
</dbReference>
<gene>
    <name evidence="1" type="ORF">Lgee_1304</name>
</gene>
<evidence type="ECO:0000313" key="1">
    <source>
        <dbReference type="EMBL" id="KTC99038.1"/>
    </source>
</evidence>
<dbReference type="InterPro" id="IPR009959">
    <property type="entry name" value="Cyclase_SnoaL-like"/>
</dbReference>
<dbReference type="InterPro" id="IPR032710">
    <property type="entry name" value="NTF2-like_dom_sf"/>
</dbReference>
<reference evidence="1 2" key="1">
    <citation type="submission" date="2015-11" db="EMBL/GenBank/DDBJ databases">
        <title>Genomic analysis of 38 Legionella species identifies large and diverse effector repertoires.</title>
        <authorList>
            <person name="Burstein D."/>
            <person name="Amaro F."/>
            <person name="Zusman T."/>
            <person name="Lifshitz Z."/>
            <person name="Cohen O."/>
            <person name="Gilbert J.A."/>
            <person name="Pupko T."/>
            <person name="Shuman H.A."/>
            <person name="Segal G."/>
        </authorList>
    </citation>
    <scope>NUCLEOTIDE SEQUENCE [LARGE SCALE GENOMIC DNA]</scope>
    <source>
        <strain evidence="1 2">ATCC 49504</strain>
    </source>
</reference>
<dbReference type="STRING" id="45065.Lgee_1304"/>
<proteinExistence type="predicted"/>
<dbReference type="GO" id="GO:0030638">
    <property type="term" value="P:polyketide metabolic process"/>
    <property type="evidence" value="ECO:0007669"/>
    <property type="project" value="InterPro"/>
</dbReference>
<name>A0A0W0TU92_9GAMM</name>
<accession>A0A0W0TU92</accession>
<comment type="caution">
    <text evidence="1">The sequence shown here is derived from an EMBL/GenBank/DDBJ whole genome shotgun (WGS) entry which is preliminary data.</text>
</comment>
<dbReference type="PANTHER" id="PTHR38436">
    <property type="entry name" value="POLYKETIDE CYCLASE SNOAL-LIKE DOMAIN"/>
    <property type="match status" value="1"/>
</dbReference>
<organism evidence="1 2">
    <name type="scientific">Legionella geestiana</name>
    <dbReference type="NCBI Taxonomy" id="45065"/>
    <lineage>
        <taxon>Bacteria</taxon>
        <taxon>Pseudomonadati</taxon>
        <taxon>Pseudomonadota</taxon>
        <taxon>Gammaproteobacteria</taxon>
        <taxon>Legionellales</taxon>
        <taxon>Legionellaceae</taxon>
        <taxon>Legionella</taxon>
    </lineage>
</organism>
<dbReference type="PATRIC" id="fig|45065.4.peg.1406"/>
<dbReference type="Proteomes" id="UP000054785">
    <property type="component" value="Unassembled WGS sequence"/>
</dbReference>
<evidence type="ECO:0000313" key="2">
    <source>
        <dbReference type="Proteomes" id="UP000054785"/>
    </source>
</evidence>
<dbReference type="EMBL" id="LNYC01000051">
    <property type="protein sequence ID" value="KTC99038.1"/>
    <property type="molecule type" value="Genomic_DNA"/>
</dbReference>
<dbReference type="Pfam" id="PF07366">
    <property type="entry name" value="SnoaL"/>
    <property type="match status" value="1"/>
</dbReference>
<keyword evidence="2" id="KW-1185">Reference proteome</keyword>